<dbReference type="InterPro" id="IPR011990">
    <property type="entry name" value="TPR-like_helical_dom_sf"/>
</dbReference>
<feature type="repeat" description="PPR" evidence="3">
    <location>
        <begin position="568"/>
        <end position="602"/>
    </location>
</feature>
<dbReference type="FunFam" id="1.25.40.10:FF:000733">
    <property type="entry name" value="Pentatricopeptide repeat-containing protein, chloroplastic"/>
    <property type="match status" value="1"/>
</dbReference>
<dbReference type="GO" id="GO:0005737">
    <property type="term" value="C:cytoplasm"/>
    <property type="evidence" value="ECO:0007669"/>
    <property type="project" value="UniProtKB-ARBA"/>
</dbReference>
<dbReference type="PANTHER" id="PTHR24015">
    <property type="entry name" value="OS07G0578800 PROTEIN-RELATED"/>
    <property type="match status" value="1"/>
</dbReference>
<protein>
    <recommendedName>
        <fullName evidence="6">Pentatricopeptide repeat-containing protein</fullName>
    </recommendedName>
</protein>
<dbReference type="PANTHER" id="PTHR24015:SF1892">
    <property type="entry name" value="OS04G0118700 PROTEIN"/>
    <property type="match status" value="1"/>
</dbReference>
<evidence type="ECO:0000313" key="5">
    <source>
        <dbReference type="Proteomes" id="UP000825729"/>
    </source>
</evidence>
<dbReference type="FunFam" id="1.25.40.10:FF:000361">
    <property type="entry name" value="Pentatricopeptide repeat-containing protein chloroplastic"/>
    <property type="match status" value="1"/>
</dbReference>
<feature type="repeat" description="PPR" evidence="3">
    <location>
        <begin position="145"/>
        <end position="179"/>
    </location>
</feature>
<keyword evidence="5" id="KW-1185">Reference proteome</keyword>
<keyword evidence="1" id="KW-0677">Repeat</keyword>
<feature type="repeat" description="PPR" evidence="3">
    <location>
        <begin position="423"/>
        <end position="457"/>
    </location>
</feature>
<dbReference type="Proteomes" id="UP000825729">
    <property type="component" value="Unassembled WGS sequence"/>
</dbReference>
<comment type="caution">
    <text evidence="4">The sequence shown here is derived from an EMBL/GenBank/DDBJ whole genome shotgun (WGS) entry which is preliminary data.</text>
</comment>
<dbReference type="InterPro" id="IPR002885">
    <property type="entry name" value="PPR_rpt"/>
</dbReference>
<dbReference type="Gene3D" id="1.25.40.10">
    <property type="entry name" value="Tetratricopeptide repeat domain"/>
    <property type="match status" value="5"/>
</dbReference>
<dbReference type="GO" id="GO:0003723">
    <property type="term" value="F:RNA binding"/>
    <property type="evidence" value="ECO:0007669"/>
    <property type="project" value="InterPro"/>
</dbReference>
<sequence length="764" mass="85071">MASALPLSPVSLFPYSNPSRQIQIPPTTQKLPLHSPPVSSPRSHASWVEILRGYTRSERYEDAISAYIAMTSAGIPPDNFAFPAVLKCVTALHDLNIGKQLHAAVVKFGYHVSSVTVANTLLTMYAKCGELGDVFQVFDRISDRDQVSWNSFIAALCHFEEWMFALEAFRIMVSQGVEPSSFTLVSVTLACSQLNRREGSRLGKAVHGHGLRLGLYYDKTYTLNSLMAMYAKLGRVHDSYSLFEQFQNRDKVSWNTMISSFAQNEHFLEALDLLRRMVLADLKPDGVTISSVLPASAHLEILRCGKEIHAYAYRNDSLFENPFVSSALVDMYCNCKQVESGRRIFDRVSELRIGLLNAMMAGYTLNGLDEEALKLFLKMEEVAGLIPNATTLAIVVPACVRCEAFRRKEDIHGYVVKLGYVGDLYVQNALMDMYSRLGRVDLSRKIFDAMENRDLISWNTIITGYVINGLNDAALHLMAEMQNKKQPEKKPDYTANIVFKPNTITLMTVLPGCAALAALAKGKEIHAYAVRHNLVKEVTVGSALVDMYSKCGCLKLSREVFNRMPKRNVITWNVLIMAYGMHGYGEEALKLFKDMESQDGVRANEVTFIALFAACSHSGLVDEGLEIFYKMKENHGIEPTPDHYACVVDLLGRAGKLEDAYQIVNSMSAGPDQAGAWSSLLGACRIHGNVKLGEIAAKNLLVLEPNVASHYVLLSNIYSSAGLWNQSMEVRKKMKEMGVRKKNLAAVGLKWEMKCISLRQGMGR</sequence>
<accession>A0AAV7DR26</accession>
<evidence type="ECO:0008006" key="6">
    <source>
        <dbReference type="Google" id="ProtNLM"/>
    </source>
</evidence>
<dbReference type="EMBL" id="JAINDJ010000008">
    <property type="protein sequence ID" value="KAG9439009.1"/>
    <property type="molecule type" value="Genomic_DNA"/>
</dbReference>
<dbReference type="FunFam" id="1.25.40.10:FF:001359">
    <property type="entry name" value="Pentatricopeptide repeat-containing protein At3g57430, chloroplastic"/>
    <property type="match status" value="1"/>
</dbReference>
<comment type="similarity">
    <text evidence="2">Belongs to the PPR family. PCMP-E subfamily.</text>
</comment>
<evidence type="ECO:0000256" key="3">
    <source>
        <dbReference type="PROSITE-ProRule" id="PRU00708"/>
    </source>
</evidence>
<feature type="repeat" description="PPR" evidence="3">
    <location>
        <begin position="43"/>
        <end position="77"/>
    </location>
</feature>
<feature type="repeat" description="PPR" evidence="3">
    <location>
        <begin position="250"/>
        <end position="284"/>
    </location>
</feature>
<evidence type="ECO:0000313" key="4">
    <source>
        <dbReference type="EMBL" id="KAG9439009.1"/>
    </source>
</evidence>
<dbReference type="GO" id="GO:0009451">
    <property type="term" value="P:RNA modification"/>
    <property type="evidence" value="ECO:0007669"/>
    <property type="project" value="InterPro"/>
</dbReference>
<dbReference type="NCBIfam" id="TIGR00756">
    <property type="entry name" value="PPR"/>
    <property type="match status" value="5"/>
</dbReference>
<dbReference type="InterPro" id="IPR046848">
    <property type="entry name" value="E_motif"/>
</dbReference>
<gene>
    <name evidence="4" type="ORF">H6P81_019174</name>
</gene>
<dbReference type="FunFam" id="1.25.40.10:FF:000797">
    <property type="entry name" value="Pentatricopeptide repeat-containing protein chloroplastic"/>
    <property type="match status" value="1"/>
</dbReference>
<dbReference type="Pfam" id="PF20431">
    <property type="entry name" value="E_motif"/>
    <property type="match status" value="1"/>
</dbReference>
<dbReference type="Pfam" id="PF01535">
    <property type="entry name" value="PPR"/>
    <property type="match status" value="6"/>
</dbReference>
<dbReference type="PROSITE" id="PS51375">
    <property type="entry name" value="PPR"/>
    <property type="match status" value="6"/>
</dbReference>
<organism evidence="4 5">
    <name type="scientific">Aristolochia fimbriata</name>
    <name type="common">White veined hardy Dutchman's pipe vine</name>
    <dbReference type="NCBI Taxonomy" id="158543"/>
    <lineage>
        <taxon>Eukaryota</taxon>
        <taxon>Viridiplantae</taxon>
        <taxon>Streptophyta</taxon>
        <taxon>Embryophyta</taxon>
        <taxon>Tracheophyta</taxon>
        <taxon>Spermatophyta</taxon>
        <taxon>Magnoliopsida</taxon>
        <taxon>Magnoliidae</taxon>
        <taxon>Piperales</taxon>
        <taxon>Aristolochiaceae</taxon>
        <taxon>Aristolochia</taxon>
    </lineage>
</organism>
<evidence type="ECO:0000256" key="1">
    <source>
        <dbReference type="ARBA" id="ARBA00022737"/>
    </source>
</evidence>
<proteinExistence type="inferred from homology"/>
<name>A0AAV7DR26_ARIFI</name>
<evidence type="ECO:0000256" key="2">
    <source>
        <dbReference type="ARBA" id="ARBA00061659"/>
    </source>
</evidence>
<feature type="repeat" description="PPR" evidence="3">
    <location>
        <begin position="604"/>
        <end position="639"/>
    </location>
</feature>
<dbReference type="Pfam" id="PF13041">
    <property type="entry name" value="PPR_2"/>
    <property type="match status" value="2"/>
</dbReference>
<reference evidence="4 5" key="1">
    <citation type="submission" date="2021-07" db="EMBL/GenBank/DDBJ databases">
        <title>The Aristolochia fimbriata genome: insights into angiosperm evolution, floral development and chemical biosynthesis.</title>
        <authorList>
            <person name="Jiao Y."/>
        </authorList>
    </citation>
    <scope>NUCLEOTIDE SEQUENCE [LARGE SCALE GENOMIC DNA]</scope>
    <source>
        <strain evidence="4">IBCAS-2021</strain>
        <tissue evidence="4">Leaf</tissue>
    </source>
</reference>
<dbReference type="InterPro" id="IPR046960">
    <property type="entry name" value="PPR_At4g14850-like_plant"/>
</dbReference>
<dbReference type="AlphaFoldDB" id="A0AAV7DR26"/>